<dbReference type="InterPro" id="IPR042095">
    <property type="entry name" value="SUMF_sf"/>
</dbReference>
<evidence type="ECO:0000313" key="3">
    <source>
        <dbReference type="Proteomes" id="UP001193081"/>
    </source>
</evidence>
<evidence type="ECO:0000259" key="1">
    <source>
        <dbReference type="Pfam" id="PF03781"/>
    </source>
</evidence>
<dbReference type="Proteomes" id="UP001193081">
    <property type="component" value="Unassembled WGS sequence"/>
</dbReference>
<dbReference type="InterPro" id="IPR005532">
    <property type="entry name" value="SUMF_dom"/>
</dbReference>
<dbReference type="Pfam" id="PF03781">
    <property type="entry name" value="FGE-sulfatase"/>
    <property type="match status" value="1"/>
</dbReference>
<comment type="caution">
    <text evidence="2">The sequence shown here is derived from an EMBL/GenBank/DDBJ whole genome shotgun (WGS) entry which is preliminary data.</text>
</comment>
<feature type="domain" description="Sulfatase-modifying factor enzyme-like" evidence="1">
    <location>
        <begin position="7"/>
        <end position="238"/>
    </location>
</feature>
<dbReference type="PANTHER" id="PTHR23150:SF19">
    <property type="entry name" value="FORMYLGLYCINE-GENERATING ENZYME"/>
    <property type="match status" value="1"/>
</dbReference>
<gene>
    <name evidence="2" type="ORF">EYB53_025145</name>
</gene>
<dbReference type="InterPro" id="IPR051043">
    <property type="entry name" value="Sulfatase_Mod_Factor_Kinase"/>
</dbReference>
<keyword evidence="3" id="KW-1185">Reference proteome</keyword>
<dbReference type="InterPro" id="IPR016187">
    <property type="entry name" value="CTDL_fold"/>
</dbReference>
<sequence length="240" mass="27549">GSSKADPLAEEDEQPQHMLELPTYWIGKTEVTNVQFRPFVEGDGYTNRAYWDDAGWQWLNSLERDRPGCWDDRQWNGDNLPVVCVSWYETMAYCRWLSAQTGQEFRLPTEAEWEKAARGNDGQIFPWGDTWDVQLTNGAESGIGQTTMVGQYPGGASPYGALDMAGNAWEWTSSAYKEYPYNSGDGRDDLRRPAETTFVLRGGSWFDRNSFNFRTADRLFLSPNYYDIHRNVGFRLARNT</sequence>
<dbReference type="PANTHER" id="PTHR23150">
    <property type="entry name" value="SULFATASE MODIFYING FACTOR 1, 2"/>
    <property type="match status" value="1"/>
</dbReference>
<reference evidence="2 3" key="1">
    <citation type="submission" date="2021-03" db="EMBL/GenBank/DDBJ databases">
        <authorList>
            <person name="Grouzdev D.S."/>
        </authorList>
    </citation>
    <scope>NUCLEOTIDE SEQUENCE [LARGE SCALE GENOMIC DNA]</scope>
    <source>
        <strain evidence="2 3">M50-1</strain>
    </source>
</reference>
<organism evidence="2 3">
    <name type="scientific">Candidatus Chloroploca mongolica</name>
    <dbReference type="NCBI Taxonomy" id="2528176"/>
    <lineage>
        <taxon>Bacteria</taxon>
        <taxon>Bacillati</taxon>
        <taxon>Chloroflexota</taxon>
        <taxon>Chloroflexia</taxon>
        <taxon>Chloroflexales</taxon>
        <taxon>Chloroflexineae</taxon>
        <taxon>Oscillochloridaceae</taxon>
        <taxon>Candidatus Chloroploca</taxon>
    </lineage>
</organism>
<protein>
    <submittedName>
        <fullName evidence="2">SUMF1/EgtB/PvdO family nonheme iron enzyme</fullName>
    </submittedName>
</protein>
<feature type="non-terminal residue" evidence="2">
    <location>
        <position position="1"/>
    </location>
</feature>
<evidence type="ECO:0000313" key="2">
    <source>
        <dbReference type="EMBL" id="MBP1469020.1"/>
    </source>
</evidence>
<dbReference type="RefSeq" id="WP_167857622.1">
    <property type="nucleotide sequence ID" value="NZ_SIJK02000143.1"/>
</dbReference>
<proteinExistence type="predicted"/>
<name>A0ABS4DHV7_9CHLR</name>
<dbReference type="EMBL" id="SIJK02000143">
    <property type="protein sequence ID" value="MBP1469020.1"/>
    <property type="molecule type" value="Genomic_DNA"/>
</dbReference>
<dbReference type="Gene3D" id="3.90.1580.10">
    <property type="entry name" value="paralog of FGE (formylglycine-generating enzyme)"/>
    <property type="match status" value="1"/>
</dbReference>
<dbReference type="SUPFAM" id="SSF56436">
    <property type="entry name" value="C-type lectin-like"/>
    <property type="match status" value="1"/>
</dbReference>
<accession>A0ABS4DHV7</accession>